<organism evidence="1 2">
    <name type="scientific">Papaver atlanticum</name>
    <dbReference type="NCBI Taxonomy" id="357466"/>
    <lineage>
        <taxon>Eukaryota</taxon>
        <taxon>Viridiplantae</taxon>
        <taxon>Streptophyta</taxon>
        <taxon>Embryophyta</taxon>
        <taxon>Tracheophyta</taxon>
        <taxon>Spermatophyta</taxon>
        <taxon>Magnoliopsida</taxon>
        <taxon>Ranunculales</taxon>
        <taxon>Papaveraceae</taxon>
        <taxon>Papaveroideae</taxon>
        <taxon>Papaver</taxon>
    </lineage>
</organism>
<name>A0AAD4RYE2_9MAGN</name>
<proteinExistence type="predicted"/>
<accession>A0AAD4RYE2</accession>
<gene>
    <name evidence="1" type="ORF">MKW98_013618</name>
</gene>
<protein>
    <submittedName>
        <fullName evidence="1">Uncharacterized protein</fullName>
    </submittedName>
</protein>
<comment type="caution">
    <text evidence="1">The sequence shown here is derived from an EMBL/GenBank/DDBJ whole genome shotgun (WGS) entry which is preliminary data.</text>
</comment>
<dbReference type="AlphaFoldDB" id="A0AAD4RYE2"/>
<feature type="non-terminal residue" evidence="1">
    <location>
        <position position="1"/>
    </location>
</feature>
<keyword evidence="2" id="KW-1185">Reference proteome</keyword>
<reference evidence="1" key="1">
    <citation type="submission" date="2022-04" db="EMBL/GenBank/DDBJ databases">
        <title>A functionally conserved STORR gene fusion in Papaver species that diverged 16.8 million years ago.</title>
        <authorList>
            <person name="Catania T."/>
        </authorList>
    </citation>
    <scope>NUCLEOTIDE SEQUENCE</scope>
    <source>
        <strain evidence="1">S-188037</strain>
    </source>
</reference>
<sequence length="59" mass="6697">MDLLFTLLLGDFFCEPKAPIFNSEKHEVVSTTFSDACFLPTTSPDIQSIEDELKQEVEE</sequence>
<dbReference type="Proteomes" id="UP001202328">
    <property type="component" value="Unassembled WGS sequence"/>
</dbReference>
<evidence type="ECO:0000313" key="1">
    <source>
        <dbReference type="EMBL" id="KAI3843682.1"/>
    </source>
</evidence>
<dbReference type="EMBL" id="JAJJMB010016912">
    <property type="protein sequence ID" value="KAI3843682.1"/>
    <property type="molecule type" value="Genomic_DNA"/>
</dbReference>
<evidence type="ECO:0000313" key="2">
    <source>
        <dbReference type="Proteomes" id="UP001202328"/>
    </source>
</evidence>